<name>A0A840G249_RHOTE</name>
<evidence type="ECO:0000313" key="4">
    <source>
        <dbReference type="Proteomes" id="UP000587070"/>
    </source>
</evidence>
<evidence type="ECO:0000259" key="1">
    <source>
        <dbReference type="Pfam" id="PF08721"/>
    </source>
</evidence>
<keyword evidence="4" id="KW-1185">Reference proteome</keyword>
<protein>
    <recommendedName>
        <fullName evidence="5">Heteromeric transposase endonuclease subunit TnsA</fullName>
    </recommendedName>
</protein>
<dbReference type="AlphaFoldDB" id="A0A840G249"/>
<evidence type="ECO:0000313" key="3">
    <source>
        <dbReference type="EMBL" id="MBB4246025.1"/>
    </source>
</evidence>
<proteinExistence type="predicted"/>
<reference evidence="3 4" key="1">
    <citation type="submission" date="2020-08" db="EMBL/GenBank/DDBJ databases">
        <title>Genome sequencing of Purple Non-Sulfur Bacteria from various extreme environments.</title>
        <authorList>
            <person name="Mayer M."/>
        </authorList>
    </citation>
    <scope>NUCLEOTIDE SEQUENCE [LARGE SCALE GENOMIC DNA]</scope>
    <source>
        <strain evidence="3 4">2761</strain>
    </source>
</reference>
<dbReference type="Proteomes" id="UP000587070">
    <property type="component" value="Unassembled WGS sequence"/>
</dbReference>
<sequence>MSTLNANKVSSLVSGPVRQIGVQSRSVTGTMPNGNRYESSLERDFMLLLQFDFSVDIYTPQPVVLKFQDQGGNWCRYTPDGLIEWRADLRPNCQPVLVEIKYREAFRGQWRNWRKLAKAAKQYAEERGWLFEIYTEREIRTPYLDNARFLLPYRNRSFDHGAEDTVMSAIDELVETTPRGLAEFISTDRWRQAEVLPTIWKLLAERRIGFDLVQPLTMQSPIWFLGGYA</sequence>
<comment type="caution">
    <text evidence="3">The sequence shown here is derived from an EMBL/GenBank/DDBJ whole genome shotgun (WGS) entry which is preliminary data.</text>
</comment>
<accession>A0A840G249</accession>
<feature type="domain" description="TnsA endonuclease C-terminal" evidence="1">
    <location>
        <begin position="138"/>
        <end position="212"/>
    </location>
</feature>
<dbReference type="InterPro" id="IPR014833">
    <property type="entry name" value="TnsA_N"/>
</dbReference>
<organism evidence="3 4">
    <name type="scientific">Rhodocyclus tenuis</name>
    <name type="common">Rhodospirillum tenue</name>
    <dbReference type="NCBI Taxonomy" id="1066"/>
    <lineage>
        <taxon>Bacteria</taxon>
        <taxon>Pseudomonadati</taxon>
        <taxon>Pseudomonadota</taxon>
        <taxon>Betaproteobacteria</taxon>
        <taxon>Rhodocyclales</taxon>
        <taxon>Rhodocyclaceae</taxon>
        <taxon>Rhodocyclus</taxon>
    </lineage>
</organism>
<dbReference type="EMBL" id="JACIGE010000001">
    <property type="protein sequence ID" value="MBB4246025.1"/>
    <property type="molecule type" value="Genomic_DNA"/>
</dbReference>
<evidence type="ECO:0008006" key="5">
    <source>
        <dbReference type="Google" id="ProtNLM"/>
    </source>
</evidence>
<dbReference type="RefSeq" id="WP_153114978.1">
    <property type="nucleotide sequence ID" value="NZ_JACIGE010000001.1"/>
</dbReference>
<dbReference type="InterPro" id="IPR014832">
    <property type="entry name" value="TnsA_C"/>
</dbReference>
<dbReference type="Pfam" id="PF08722">
    <property type="entry name" value="Tn7_TnsA-like_N"/>
    <property type="match status" value="1"/>
</dbReference>
<feature type="domain" description="TnsA endonuclease N-terminal" evidence="2">
    <location>
        <begin position="55"/>
        <end position="136"/>
    </location>
</feature>
<evidence type="ECO:0000259" key="2">
    <source>
        <dbReference type="Pfam" id="PF08722"/>
    </source>
</evidence>
<dbReference type="OrthoDB" id="881413at2"/>
<gene>
    <name evidence="3" type="ORF">GGD90_000374</name>
</gene>
<dbReference type="Pfam" id="PF08721">
    <property type="entry name" value="Tn7_Tnp_TnsA_C"/>
    <property type="match status" value="1"/>
</dbReference>